<feature type="transmembrane region" description="Helical" evidence="1">
    <location>
        <begin position="265"/>
        <end position="289"/>
    </location>
</feature>
<feature type="transmembrane region" description="Helical" evidence="1">
    <location>
        <begin position="332"/>
        <end position="351"/>
    </location>
</feature>
<feature type="transmembrane region" description="Helical" evidence="1">
    <location>
        <begin position="301"/>
        <end position="320"/>
    </location>
</feature>
<feature type="transmembrane region" description="Helical" evidence="1">
    <location>
        <begin position="86"/>
        <end position="105"/>
    </location>
</feature>
<dbReference type="Proteomes" id="UP000005438">
    <property type="component" value="Chromosome"/>
</dbReference>
<feature type="transmembrane region" description="Helical" evidence="1">
    <location>
        <begin position="183"/>
        <end position="203"/>
    </location>
</feature>
<dbReference type="eggNOG" id="COG1807">
    <property type="taxonomic scope" value="Bacteria"/>
</dbReference>
<feature type="transmembrane region" description="Helical" evidence="1">
    <location>
        <begin position="12"/>
        <end position="32"/>
    </location>
</feature>
<feature type="transmembrane region" description="Helical" evidence="1">
    <location>
        <begin position="112"/>
        <end position="128"/>
    </location>
</feature>
<evidence type="ECO:0000313" key="3">
    <source>
        <dbReference type="Proteomes" id="UP000005438"/>
    </source>
</evidence>
<keyword evidence="1" id="KW-0472">Membrane</keyword>
<dbReference type="KEGG" id="nko:Niako_4532"/>
<feature type="transmembrane region" description="Helical" evidence="1">
    <location>
        <begin position="159"/>
        <end position="177"/>
    </location>
</feature>
<feature type="transmembrane region" description="Helical" evidence="1">
    <location>
        <begin position="358"/>
        <end position="376"/>
    </location>
</feature>
<sequence>MGLMRSNIRGLMHSSFFLFHLVAATFVWVFVWRHACKMDIVYDEASSFRLLKMGIYRALPGVANTHWLNSFFMRLTMTFNDSVVCLRLHSIIAFPFFAHGIYRLATHIKNSGAQLAFYCLAIFNPYVLDFFSLARGYGMAITFQAWTILFVIKAVQTEFNYRLWLRVVILSALTLGANLSYQYTVMAITGGYLIYNSFTDYFFSWYTNKQKRRITWLFVLMLFLATVDLLFIKYYGKDLEFGGRENFISSVFSSFWEYSLYNAGYISLSIWLGWCTLVLIIAASIYFIIKTVQQKKAGVGIIAAFITGGIFLLGIIFHLVFNTPFITGRTALQWYVPGLFTIFLFIGDWKLPAMKYRFICYGAGMVTGMLVIFHFATNHGSSRCLEYYIEDPTRQPLYDLYAQHPKHPAISFWIFGVYNDYYSLVDSLTPSAITFKEFSNRPLKSKDIQILNESDYIIVHTKTTTNYLDSAHISYTILKTYAGSEFKILKLNH</sequence>
<dbReference type="AlphaFoldDB" id="G8TJP3"/>
<evidence type="ECO:0008006" key="4">
    <source>
        <dbReference type="Google" id="ProtNLM"/>
    </source>
</evidence>
<name>G8TJP3_NIAKG</name>
<organism evidence="2 3">
    <name type="scientific">Niastella koreensis (strain DSM 17620 / KACC 11465 / NBRC 106392 / GR20-10)</name>
    <dbReference type="NCBI Taxonomy" id="700598"/>
    <lineage>
        <taxon>Bacteria</taxon>
        <taxon>Pseudomonadati</taxon>
        <taxon>Bacteroidota</taxon>
        <taxon>Chitinophagia</taxon>
        <taxon>Chitinophagales</taxon>
        <taxon>Chitinophagaceae</taxon>
        <taxon>Niastella</taxon>
    </lineage>
</organism>
<accession>G8TJP3</accession>
<dbReference type="EMBL" id="CP003178">
    <property type="protein sequence ID" value="AEW00790.1"/>
    <property type="molecule type" value="Genomic_DNA"/>
</dbReference>
<dbReference type="HOGENOM" id="CLU_555356_0_0_10"/>
<protein>
    <recommendedName>
        <fullName evidence="4">Glycosyltransferase RgtA/B/C/D-like domain-containing protein</fullName>
    </recommendedName>
</protein>
<proteinExistence type="predicted"/>
<reference evidence="2 3" key="1">
    <citation type="submission" date="2011-12" db="EMBL/GenBank/DDBJ databases">
        <title>The complete genome of Niastella koreensis GR20-10.</title>
        <authorList>
            <consortium name="US DOE Joint Genome Institute (JGI-PGF)"/>
            <person name="Lucas S."/>
            <person name="Han J."/>
            <person name="Lapidus A."/>
            <person name="Bruce D."/>
            <person name="Goodwin L."/>
            <person name="Pitluck S."/>
            <person name="Peters L."/>
            <person name="Kyrpides N."/>
            <person name="Mavromatis K."/>
            <person name="Ivanova N."/>
            <person name="Mikhailova N."/>
            <person name="Davenport K."/>
            <person name="Saunders E."/>
            <person name="Detter J.C."/>
            <person name="Tapia R."/>
            <person name="Han C."/>
            <person name="Land M."/>
            <person name="Hauser L."/>
            <person name="Markowitz V."/>
            <person name="Cheng J.-F."/>
            <person name="Hugenholtz P."/>
            <person name="Woyke T."/>
            <person name="Wu D."/>
            <person name="Tindall B."/>
            <person name="Pomrenke H."/>
            <person name="Brambilla E."/>
            <person name="Klenk H.-P."/>
            <person name="Eisen J.A."/>
        </authorList>
    </citation>
    <scope>NUCLEOTIDE SEQUENCE [LARGE SCALE GENOMIC DNA]</scope>
    <source>
        <strain evidence="3">DSM 17620 / KACC 11465 / NBRC 106392 / GR20-10</strain>
    </source>
</reference>
<evidence type="ECO:0000313" key="2">
    <source>
        <dbReference type="EMBL" id="AEW00790.1"/>
    </source>
</evidence>
<gene>
    <name evidence="2" type="ordered locus">Niako_4532</name>
</gene>
<keyword evidence="1" id="KW-0812">Transmembrane</keyword>
<keyword evidence="1" id="KW-1133">Transmembrane helix</keyword>
<evidence type="ECO:0000256" key="1">
    <source>
        <dbReference type="SAM" id="Phobius"/>
    </source>
</evidence>
<feature type="transmembrane region" description="Helical" evidence="1">
    <location>
        <begin position="215"/>
        <end position="236"/>
    </location>
</feature>